<keyword evidence="4" id="KW-0547">Nucleotide-binding</keyword>
<gene>
    <name evidence="8" type="ORF">CVLEPA_LOCUS19804</name>
</gene>
<dbReference type="InterPro" id="IPR008266">
    <property type="entry name" value="Tyr_kinase_AS"/>
</dbReference>
<protein>
    <recommendedName>
        <fullName evidence="7">Protein kinase domain-containing protein</fullName>
    </recommendedName>
</protein>
<dbReference type="Gene3D" id="3.30.200.20">
    <property type="entry name" value="Phosphorylase Kinase, domain 1"/>
    <property type="match status" value="1"/>
</dbReference>
<feature type="binding site" evidence="4">
    <location>
        <position position="603"/>
    </location>
    <ligand>
        <name>ATP</name>
        <dbReference type="ChEBI" id="CHEBI:30616"/>
    </ligand>
</feature>
<keyword evidence="5" id="KW-1133">Transmembrane helix</keyword>
<comment type="catalytic activity">
    <reaction evidence="3">
        <text>L-tyrosyl-[protein] + ATP = O-phospho-L-tyrosyl-[protein] + ADP + H(+)</text>
        <dbReference type="Rhea" id="RHEA:10596"/>
        <dbReference type="Rhea" id="RHEA-COMP:10136"/>
        <dbReference type="Rhea" id="RHEA-COMP:20101"/>
        <dbReference type="ChEBI" id="CHEBI:15378"/>
        <dbReference type="ChEBI" id="CHEBI:30616"/>
        <dbReference type="ChEBI" id="CHEBI:46858"/>
        <dbReference type="ChEBI" id="CHEBI:61978"/>
        <dbReference type="ChEBI" id="CHEBI:456216"/>
        <dbReference type="EC" id="2.7.10.1"/>
    </reaction>
</comment>
<organism evidence="8 9">
    <name type="scientific">Clavelina lepadiformis</name>
    <name type="common">Light-bulb sea squirt</name>
    <name type="synonym">Ascidia lepadiformis</name>
    <dbReference type="NCBI Taxonomy" id="159417"/>
    <lineage>
        <taxon>Eukaryota</taxon>
        <taxon>Metazoa</taxon>
        <taxon>Chordata</taxon>
        <taxon>Tunicata</taxon>
        <taxon>Ascidiacea</taxon>
        <taxon>Aplousobranchia</taxon>
        <taxon>Clavelinidae</taxon>
        <taxon>Clavelina</taxon>
    </lineage>
</organism>
<evidence type="ECO:0000256" key="4">
    <source>
        <dbReference type="PROSITE-ProRule" id="PRU10141"/>
    </source>
</evidence>
<evidence type="ECO:0000256" key="6">
    <source>
        <dbReference type="SAM" id="SignalP"/>
    </source>
</evidence>
<feature type="chain" id="PRO_5046570216" description="Protein kinase domain-containing protein" evidence="6">
    <location>
        <begin position="25"/>
        <end position="970"/>
    </location>
</feature>
<dbReference type="Gene3D" id="1.10.510.10">
    <property type="entry name" value="Transferase(Phosphotransferase) domain 1"/>
    <property type="match status" value="1"/>
</dbReference>
<dbReference type="PRINTS" id="PR00109">
    <property type="entry name" value="TYRKINASE"/>
</dbReference>
<accession>A0ABP0G7F7</accession>
<comment type="caution">
    <text evidence="8">The sequence shown here is derived from an EMBL/GenBank/DDBJ whole genome shotgun (WGS) entry which is preliminary data.</text>
</comment>
<dbReference type="PROSITE" id="PS00107">
    <property type="entry name" value="PROTEIN_KINASE_ATP"/>
    <property type="match status" value="1"/>
</dbReference>
<dbReference type="InterPro" id="IPR001245">
    <property type="entry name" value="Ser-Thr/Tyr_kinase_cat_dom"/>
</dbReference>
<evidence type="ECO:0000313" key="9">
    <source>
        <dbReference type="Proteomes" id="UP001642483"/>
    </source>
</evidence>
<feature type="signal peptide" evidence="6">
    <location>
        <begin position="1"/>
        <end position="24"/>
    </location>
</feature>
<feature type="transmembrane region" description="Helical" evidence="5">
    <location>
        <begin position="491"/>
        <end position="514"/>
    </location>
</feature>
<keyword evidence="5" id="KW-0472">Membrane</keyword>
<proteinExistence type="predicted"/>
<dbReference type="InterPro" id="IPR017441">
    <property type="entry name" value="Protein_kinase_ATP_BS"/>
</dbReference>
<dbReference type="PROSITE" id="PS00109">
    <property type="entry name" value="PROTEIN_KINASE_TYR"/>
    <property type="match status" value="1"/>
</dbReference>
<dbReference type="PROSITE" id="PS50011">
    <property type="entry name" value="PROTEIN_KINASE_DOM"/>
    <property type="match status" value="1"/>
</dbReference>
<evidence type="ECO:0000256" key="2">
    <source>
        <dbReference type="ARBA" id="ARBA00022840"/>
    </source>
</evidence>
<dbReference type="InterPro" id="IPR050122">
    <property type="entry name" value="RTK"/>
</dbReference>
<evidence type="ECO:0000256" key="5">
    <source>
        <dbReference type="SAM" id="Phobius"/>
    </source>
</evidence>
<evidence type="ECO:0000256" key="1">
    <source>
        <dbReference type="ARBA" id="ARBA00004479"/>
    </source>
</evidence>
<comment type="subcellular location">
    <subcellularLocation>
        <location evidence="1">Membrane</location>
        <topology evidence="1">Single-pass type I membrane protein</topology>
    </subcellularLocation>
</comment>
<keyword evidence="2 4" id="KW-0067">ATP-binding</keyword>
<dbReference type="PROSITE" id="PS51257">
    <property type="entry name" value="PROKAR_LIPOPROTEIN"/>
    <property type="match status" value="1"/>
</dbReference>
<feature type="domain" description="Protein kinase" evidence="7">
    <location>
        <begin position="572"/>
        <end position="852"/>
    </location>
</feature>
<dbReference type="InterPro" id="IPR000719">
    <property type="entry name" value="Prot_kinase_dom"/>
</dbReference>
<dbReference type="SUPFAM" id="SSF56112">
    <property type="entry name" value="Protein kinase-like (PK-like)"/>
    <property type="match status" value="1"/>
</dbReference>
<dbReference type="PANTHER" id="PTHR24416">
    <property type="entry name" value="TYROSINE-PROTEIN KINASE RECEPTOR"/>
    <property type="match status" value="1"/>
</dbReference>
<dbReference type="Gene3D" id="2.10.25.10">
    <property type="entry name" value="Laminin"/>
    <property type="match status" value="1"/>
</dbReference>
<sequence>MNLTRLKLSLVGFILLLVPYVTSGSCADHINVTITNLTAKTNFDVNRQNLSDYNLTITYSWSIETTTRDAGLDGFIYCFHDADEKSSTQFVKRSIANPSPDGPQDKNFPFGLPPFFDPFPTNTGNLPCGNLESYWVTGADGIYQECIFPCSEQLGQSCISTTQSSAVCNLVSESCKAVTKDTRDLVLAVKFGRKYSFEVHPYVGLYVKKSNKRQWDGYSLFCGDHLIDKLNISHVIAYEFCRQEQTISSLSTASGKASNFSIDKIEDDLTKHKAVATVRWHAPHDVALDKRVTSYIFSAHGAGTTIPKSPIVRDGDYYVELKAKSPEEEKTDPYYYVTVADLDYNRSYSFSLTPDVNHNETCHRTIECEKLGLRSELNFTIKDIDACSRKNGLAYCHSIATCVDARPGQPFPANCSCPVGYDGNGISLNAGGTGCSNFNACKSRGVTEKTCSAIAECIDDDPPSMGVTCRCPSSHIGDGLRSGSGCTELRLLVLLSVGIPLGIIFVVAGFLAVWKYRLFKKKTLDLALSKFVSRKNYTAPLVIGNGMTTNVSRDFKAQTAFGERWELNRDDLTLQGVVGRGNFGIVHRATLKRAGEEKFVAVKSLAAGFSPVKREELLAEMSLLISLGHHDNVLGVVGVCTSQSIEADDTPSPLLVTPFMTYGDLLHFLWDSREESMRRENPVYDFTEISLYKCARQVALGLQFISTSRIIHGDVAARNILVGDDLQCKISDFGLANDVYRYGLIKSATERRVPFKWISPERMMGGLSPITWRSDVWSMGILLYEMVTLGSIPYPGMDAVTIFHKLKSGYRMPRPSSCNEYLYEIMTDCWHWEALKRPTFKMLEEKFSNPFMSRTRRNSAYIPTPQPLNDAERETYLADIGRRDENLASFSDSNTSAFPTTDGAVLQNGHAVMEAESRESPVPSTSNILSARNLAQLELDNILCAGDIAVSLDVESSREASDKGDLVVPV</sequence>
<keyword evidence="9" id="KW-1185">Reference proteome</keyword>
<dbReference type="EMBL" id="CAWYQH010000106">
    <property type="protein sequence ID" value="CAK8687737.1"/>
    <property type="molecule type" value="Genomic_DNA"/>
</dbReference>
<dbReference type="PANTHER" id="PTHR24416:SF620">
    <property type="entry name" value="TYROSINE-PROTEIN KINASE RECEPTOR TORSO"/>
    <property type="match status" value="1"/>
</dbReference>
<dbReference type="CDD" id="cd00192">
    <property type="entry name" value="PTKc"/>
    <property type="match status" value="1"/>
</dbReference>
<evidence type="ECO:0000313" key="8">
    <source>
        <dbReference type="EMBL" id="CAK8687737.1"/>
    </source>
</evidence>
<name>A0ABP0G7F7_CLALP</name>
<dbReference type="Pfam" id="PF07714">
    <property type="entry name" value="PK_Tyr_Ser-Thr"/>
    <property type="match status" value="1"/>
</dbReference>
<dbReference type="Proteomes" id="UP001642483">
    <property type="component" value="Unassembled WGS sequence"/>
</dbReference>
<keyword evidence="6" id="KW-0732">Signal</keyword>
<dbReference type="InterPro" id="IPR011009">
    <property type="entry name" value="Kinase-like_dom_sf"/>
</dbReference>
<evidence type="ECO:0000256" key="3">
    <source>
        <dbReference type="ARBA" id="ARBA00051243"/>
    </source>
</evidence>
<keyword evidence="5" id="KW-0812">Transmembrane</keyword>
<reference evidence="8 9" key="1">
    <citation type="submission" date="2024-02" db="EMBL/GenBank/DDBJ databases">
        <authorList>
            <person name="Daric V."/>
            <person name="Darras S."/>
        </authorList>
    </citation>
    <scope>NUCLEOTIDE SEQUENCE [LARGE SCALE GENOMIC DNA]</scope>
</reference>
<evidence type="ECO:0000259" key="7">
    <source>
        <dbReference type="PROSITE" id="PS50011"/>
    </source>
</evidence>